<organism evidence="1 2">
    <name type="scientific">Dictyobacter halimunensis</name>
    <dbReference type="NCBI Taxonomy" id="3026934"/>
    <lineage>
        <taxon>Bacteria</taxon>
        <taxon>Bacillati</taxon>
        <taxon>Chloroflexota</taxon>
        <taxon>Ktedonobacteria</taxon>
        <taxon>Ktedonobacterales</taxon>
        <taxon>Dictyobacteraceae</taxon>
        <taxon>Dictyobacter</taxon>
    </lineage>
</organism>
<evidence type="ECO:0000313" key="2">
    <source>
        <dbReference type="Proteomes" id="UP001344906"/>
    </source>
</evidence>
<proteinExistence type="predicted"/>
<comment type="caution">
    <text evidence="1">The sequence shown here is derived from an EMBL/GenBank/DDBJ whole genome shotgun (WGS) entry which is preliminary data.</text>
</comment>
<keyword evidence="2" id="KW-1185">Reference proteome</keyword>
<accession>A0ABQ6G2R8</accession>
<evidence type="ECO:0000313" key="1">
    <source>
        <dbReference type="EMBL" id="GLV60119.1"/>
    </source>
</evidence>
<dbReference type="Proteomes" id="UP001344906">
    <property type="component" value="Unassembled WGS sequence"/>
</dbReference>
<protein>
    <submittedName>
        <fullName evidence="1">Uncharacterized protein</fullName>
    </submittedName>
</protein>
<gene>
    <name evidence="1" type="ORF">KDH_69420</name>
</gene>
<dbReference type="EMBL" id="BSRI01000002">
    <property type="protein sequence ID" value="GLV60119.1"/>
    <property type="molecule type" value="Genomic_DNA"/>
</dbReference>
<reference evidence="1 2" key="1">
    <citation type="submission" date="2023-02" db="EMBL/GenBank/DDBJ databases">
        <title>Dictyobacter halimunensis sp. nov., a new member of the class Ktedonobacteria from forest soil in a geothermal area.</title>
        <authorList>
            <person name="Rachmania M.K."/>
            <person name="Ningsih F."/>
            <person name="Sakai Y."/>
            <person name="Yabe S."/>
            <person name="Yokota A."/>
            <person name="Sjamsuridzal W."/>
        </authorList>
    </citation>
    <scope>NUCLEOTIDE SEQUENCE [LARGE SCALE GENOMIC DNA]</scope>
    <source>
        <strain evidence="1 2">S3.2.2.5</strain>
    </source>
</reference>
<sequence>MGVCLTLVTLGARERPRTRVRYAAALVLCVGATGARMRPCYANTPHGFVSTIGAKAQACCRR</sequence>
<name>A0ABQ6G2R8_9CHLR</name>